<name>A0A931CQT9_9MICC</name>
<sequence>MSRHDGRSTSLRRRPSRTVPALIVGILLLAAGVALVWLTIARLMNGTWSMVLQGPRDWLTGLTWNSAGAWGVGVGAVVVGVILLLCAIVPGGFSALPVRSPDGSDQAPVQEQETVMTRRAVAQLARARCGQIDGVSSVTATATGKRVHLNVKTSLRESGDLRARVTDTISEHLETAGLDPVPRVSATIQSNA</sequence>
<feature type="transmembrane region" description="Helical" evidence="1">
    <location>
        <begin position="67"/>
        <end position="89"/>
    </location>
</feature>
<dbReference type="Pfam" id="PF19803">
    <property type="entry name" value="DUF6286"/>
    <property type="match status" value="1"/>
</dbReference>
<keyword evidence="1" id="KW-1133">Transmembrane helix</keyword>
<accession>A0A931CQT9</accession>
<proteinExistence type="predicted"/>
<dbReference type="Proteomes" id="UP000655366">
    <property type="component" value="Unassembled WGS sequence"/>
</dbReference>
<keyword evidence="1" id="KW-0472">Membrane</keyword>
<dbReference type="RefSeq" id="WP_196397382.1">
    <property type="nucleotide sequence ID" value="NZ_JADNYM010000017.1"/>
</dbReference>
<keyword evidence="4" id="KW-1185">Reference proteome</keyword>
<reference evidence="3 4" key="1">
    <citation type="submission" date="2020-11" db="EMBL/GenBank/DDBJ databases">
        <title>Arthrobacter antarcticus sp. nov., isolated from Antarctic Soil.</title>
        <authorList>
            <person name="Li J."/>
        </authorList>
    </citation>
    <scope>NUCLEOTIDE SEQUENCE [LARGE SCALE GENOMIC DNA]</scope>
    <source>
        <strain evidence="3 4">Z1-20</strain>
    </source>
</reference>
<feature type="transmembrane region" description="Helical" evidence="1">
    <location>
        <begin position="21"/>
        <end position="40"/>
    </location>
</feature>
<evidence type="ECO:0000313" key="4">
    <source>
        <dbReference type="Proteomes" id="UP000655366"/>
    </source>
</evidence>
<dbReference type="InterPro" id="IPR046253">
    <property type="entry name" value="DUF6286"/>
</dbReference>
<comment type="caution">
    <text evidence="3">The sequence shown here is derived from an EMBL/GenBank/DDBJ whole genome shotgun (WGS) entry which is preliminary data.</text>
</comment>
<protein>
    <recommendedName>
        <fullName evidence="2">DUF6286 domain-containing protein</fullName>
    </recommendedName>
</protein>
<gene>
    <name evidence="3" type="ORF">IV500_13775</name>
</gene>
<evidence type="ECO:0000259" key="2">
    <source>
        <dbReference type="Pfam" id="PF19803"/>
    </source>
</evidence>
<evidence type="ECO:0000313" key="3">
    <source>
        <dbReference type="EMBL" id="MBG0740451.1"/>
    </source>
</evidence>
<feature type="domain" description="DUF6286" evidence="2">
    <location>
        <begin position="78"/>
        <end position="188"/>
    </location>
</feature>
<evidence type="ECO:0000256" key="1">
    <source>
        <dbReference type="SAM" id="Phobius"/>
    </source>
</evidence>
<keyword evidence="1" id="KW-0812">Transmembrane</keyword>
<dbReference type="EMBL" id="JADNYM010000017">
    <property type="protein sequence ID" value="MBG0740451.1"/>
    <property type="molecule type" value="Genomic_DNA"/>
</dbReference>
<dbReference type="AlphaFoldDB" id="A0A931CQT9"/>
<organism evidence="3 4">
    <name type="scientific">Arthrobacter terrae</name>
    <dbReference type="NCBI Taxonomy" id="2935737"/>
    <lineage>
        <taxon>Bacteria</taxon>
        <taxon>Bacillati</taxon>
        <taxon>Actinomycetota</taxon>
        <taxon>Actinomycetes</taxon>
        <taxon>Micrococcales</taxon>
        <taxon>Micrococcaceae</taxon>
        <taxon>Arthrobacter</taxon>
    </lineage>
</organism>